<dbReference type="AlphaFoldDB" id="A0A0F5MQ67"/>
<dbReference type="Pfam" id="PF18912">
    <property type="entry name" value="DZR_2"/>
    <property type="match status" value="1"/>
</dbReference>
<dbReference type="InterPro" id="IPR000836">
    <property type="entry name" value="PRTase_dom"/>
</dbReference>
<dbReference type="InterPro" id="IPR044005">
    <property type="entry name" value="DZR_2"/>
</dbReference>
<evidence type="ECO:0000313" key="5">
    <source>
        <dbReference type="Proteomes" id="UP000033358"/>
    </source>
</evidence>
<evidence type="ECO:0000259" key="2">
    <source>
        <dbReference type="Pfam" id="PF00156"/>
    </source>
</evidence>
<evidence type="ECO:0000313" key="4">
    <source>
        <dbReference type="EMBL" id="KKB96192.1"/>
    </source>
</evidence>
<dbReference type="InterPro" id="IPR029057">
    <property type="entry name" value="PRTase-like"/>
</dbReference>
<feature type="domain" description="Double zinc ribbon" evidence="3">
    <location>
        <begin position="6"/>
        <end position="64"/>
    </location>
</feature>
<accession>A0A0F5MQ67</accession>
<protein>
    <submittedName>
        <fullName evidence="4">DNA utilization protein GntX</fullName>
    </submittedName>
</protein>
<comment type="similarity">
    <text evidence="1">Belongs to the ComF/GntX family.</text>
</comment>
<proteinExistence type="inferred from homology"/>
<dbReference type="PANTHER" id="PTHR47505:SF1">
    <property type="entry name" value="DNA UTILIZATION PROTEIN YHGH"/>
    <property type="match status" value="1"/>
</dbReference>
<keyword evidence="5" id="KW-1185">Reference proteome</keyword>
<organism evidence="4 5">
    <name type="scientific">Candidatus Arcanibacter lacustris</name>
    <dbReference type="NCBI Taxonomy" id="1607817"/>
    <lineage>
        <taxon>Bacteria</taxon>
        <taxon>Pseudomonadati</taxon>
        <taxon>Pseudomonadota</taxon>
        <taxon>Alphaproteobacteria</taxon>
        <taxon>Rickettsiales</taxon>
        <taxon>Candidatus Arcanibacter</taxon>
    </lineage>
</organism>
<dbReference type="SUPFAM" id="SSF53271">
    <property type="entry name" value="PRTase-like"/>
    <property type="match status" value="1"/>
</dbReference>
<gene>
    <name evidence="4" type="ORF">SZ25_00712</name>
</gene>
<name>A0A0F5MQ67_9RICK</name>
<dbReference type="PATRIC" id="fig|1607817.3.peg.712"/>
<comment type="caution">
    <text evidence="4">The sequence shown here is derived from an EMBL/GenBank/DDBJ whole genome shotgun (WGS) entry which is preliminary data.</text>
</comment>
<dbReference type="Pfam" id="PF00156">
    <property type="entry name" value="Pribosyltran"/>
    <property type="match status" value="1"/>
</dbReference>
<sequence>MYWRKILDLIFPPKCLICGSLIASMPGLCSNCWANINFISKPACAKCNLPFEYDFGEDVICGACTASKPLYHKAKSVFIYDDFSKPLLHGLKYQDKTHLAPYLASLMRIAAGDLLSYSDIIIPVPLHKKKLLSRLYNQSALLSLYLHKSTKIPFEPNLLIKHKNTKTQTGLTKKQRLSNIKGSFMINEKFIYQVKDKNIMLVDDVITTGATINACTRLLLKYGANKVNILTLART</sequence>
<evidence type="ECO:0000259" key="3">
    <source>
        <dbReference type="Pfam" id="PF18912"/>
    </source>
</evidence>
<reference evidence="4 5" key="1">
    <citation type="submission" date="2015-02" db="EMBL/GenBank/DDBJ databases">
        <title>Single cell genomics of a rare environmental alphaproteobacterium provides unique insights into Rickettsiaceae evolution.</title>
        <authorList>
            <person name="Martijn J."/>
            <person name="Schulz F."/>
            <person name="Zaremba-Niedzwiedzka K."/>
            <person name="Viklund J."/>
            <person name="Stepanauskas R."/>
            <person name="Andersson S.G.E."/>
            <person name="Horn M."/>
            <person name="Guy L."/>
            <person name="Ettema T.J.G."/>
        </authorList>
    </citation>
    <scope>NUCLEOTIDE SEQUENCE [LARGE SCALE GENOMIC DNA]</scope>
    <source>
        <strain evidence="4 5">SCGC AAA041-L04</strain>
    </source>
</reference>
<dbReference type="EMBL" id="JYHA01000120">
    <property type="protein sequence ID" value="KKB96192.1"/>
    <property type="molecule type" value="Genomic_DNA"/>
</dbReference>
<dbReference type="InterPro" id="IPR051910">
    <property type="entry name" value="ComF/GntX_DNA_util-trans"/>
</dbReference>
<dbReference type="Proteomes" id="UP000033358">
    <property type="component" value="Unassembled WGS sequence"/>
</dbReference>
<evidence type="ECO:0000256" key="1">
    <source>
        <dbReference type="ARBA" id="ARBA00008007"/>
    </source>
</evidence>
<dbReference type="CDD" id="cd06223">
    <property type="entry name" value="PRTases_typeI"/>
    <property type="match status" value="1"/>
</dbReference>
<feature type="domain" description="Phosphoribosyltransferase" evidence="2">
    <location>
        <begin position="192"/>
        <end position="233"/>
    </location>
</feature>
<dbReference type="Gene3D" id="3.40.50.2020">
    <property type="match status" value="1"/>
</dbReference>
<dbReference type="PANTHER" id="PTHR47505">
    <property type="entry name" value="DNA UTILIZATION PROTEIN YHGH"/>
    <property type="match status" value="1"/>
</dbReference>